<feature type="compositionally biased region" description="Low complexity" evidence="1">
    <location>
        <begin position="173"/>
        <end position="182"/>
    </location>
</feature>
<dbReference type="Pfam" id="PF05003">
    <property type="entry name" value="DUF668"/>
    <property type="match status" value="1"/>
</dbReference>
<dbReference type="Pfam" id="PF11961">
    <property type="entry name" value="DUF3475"/>
    <property type="match status" value="1"/>
</dbReference>
<dbReference type="InterPro" id="IPR021864">
    <property type="entry name" value="DUF3475"/>
</dbReference>
<protein>
    <submittedName>
        <fullName evidence="4">Uncharacterized protein</fullName>
    </submittedName>
</protein>
<dbReference type="PANTHER" id="PTHR31371">
    <property type="entry name" value="BNAC09G50660D PROTEIN"/>
    <property type="match status" value="1"/>
</dbReference>
<evidence type="ECO:0000259" key="3">
    <source>
        <dbReference type="Pfam" id="PF11961"/>
    </source>
</evidence>
<feature type="domain" description="DUF668" evidence="2">
    <location>
        <begin position="328"/>
        <end position="378"/>
    </location>
</feature>
<name>A0ABD1NEG7_9FABA</name>
<evidence type="ECO:0000259" key="2">
    <source>
        <dbReference type="Pfam" id="PF05003"/>
    </source>
</evidence>
<reference evidence="4 5" key="1">
    <citation type="submission" date="2024-08" db="EMBL/GenBank/DDBJ databases">
        <title>Insights into the chromosomal genome structure of Flemingia macrophylla.</title>
        <authorList>
            <person name="Ding Y."/>
            <person name="Zhao Y."/>
            <person name="Bi W."/>
            <person name="Wu M."/>
            <person name="Zhao G."/>
            <person name="Gong Y."/>
            <person name="Li W."/>
            <person name="Zhang P."/>
        </authorList>
    </citation>
    <scope>NUCLEOTIDE SEQUENCE [LARGE SCALE GENOMIC DNA]</scope>
    <source>
        <strain evidence="4">DYQJB</strain>
        <tissue evidence="4">Leaf</tissue>
    </source>
</reference>
<feature type="domain" description="DUF3475" evidence="3">
    <location>
        <begin position="56"/>
        <end position="111"/>
    </location>
</feature>
<accession>A0ABD1NEG7</accession>
<dbReference type="EMBL" id="JBGMDY010000002">
    <property type="protein sequence ID" value="KAL2345560.1"/>
    <property type="molecule type" value="Genomic_DNA"/>
</dbReference>
<dbReference type="PANTHER" id="PTHR31371:SF12">
    <property type="entry name" value="AVR9_CF-9 RAPIDLY ELICITED PROTEIN"/>
    <property type="match status" value="1"/>
</dbReference>
<feature type="region of interest" description="Disordered" evidence="1">
    <location>
        <begin position="161"/>
        <end position="182"/>
    </location>
</feature>
<organism evidence="4 5">
    <name type="scientific">Flemingia macrophylla</name>
    <dbReference type="NCBI Taxonomy" id="520843"/>
    <lineage>
        <taxon>Eukaryota</taxon>
        <taxon>Viridiplantae</taxon>
        <taxon>Streptophyta</taxon>
        <taxon>Embryophyta</taxon>
        <taxon>Tracheophyta</taxon>
        <taxon>Spermatophyta</taxon>
        <taxon>Magnoliopsida</taxon>
        <taxon>eudicotyledons</taxon>
        <taxon>Gunneridae</taxon>
        <taxon>Pentapetalae</taxon>
        <taxon>rosids</taxon>
        <taxon>fabids</taxon>
        <taxon>Fabales</taxon>
        <taxon>Fabaceae</taxon>
        <taxon>Papilionoideae</taxon>
        <taxon>50 kb inversion clade</taxon>
        <taxon>NPAAA clade</taxon>
        <taxon>indigoferoid/millettioid clade</taxon>
        <taxon>Phaseoleae</taxon>
        <taxon>Flemingia</taxon>
    </lineage>
</organism>
<comment type="caution">
    <text evidence="4">The sequence shown here is derived from an EMBL/GenBank/DDBJ whole genome shotgun (WGS) entry which is preliminary data.</text>
</comment>
<keyword evidence="5" id="KW-1185">Reference proteome</keyword>
<evidence type="ECO:0000256" key="1">
    <source>
        <dbReference type="SAM" id="MobiDB-lite"/>
    </source>
</evidence>
<proteinExistence type="predicted"/>
<dbReference type="AlphaFoldDB" id="A0ABD1NEG7"/>
<evidence type="ECO:0000313" key="5">
    <source>
        <dbReference type="Proteomes" id="UP001603857"/>
    </source>
</evidence>
<sequence length="417" mass="46543">MDVGCSSPLDVGRSSSLSTTKTPWLRKRLRCSGAVANLCCLFVQEDPSPQAETLGILDFDAAKTMCRLLSLYHSLTDHEILRLRHHVLRSRSLSSLNSADECFLLSLACAERLEDLHLVAERLEDLPSRCSSPPDTASSKLDFASRDVQRKIDTMEKLVASTAPWSPSPRWKPPSGSSSAGATANHDLKVKVECFADKILFHQRQILYFKQVSLWNQTFDKVVSLMARITFIVYNRICSVFGSIVTGIVPAKHNKPMLAAAPNFENCVCRVEHRDLYRTNLCLFDKNEDSVKKHGKKGPPTANGVFQLHSQGDSERNNRVYRLAPVTTVGGAGLSLRYANVIMLAERCMHVADGAVVGDEVRVALYEMLPERLKVRLHLERFRSHGVFVVDNELERPTSRGEEHPTSMGLFAIINNI</sequence>
<dbReference type="Proteomes" id="UP001603857">
    <property type="component" value="Unassembled WGS sequence"/>
</dbReference>
<dbReference type="InterPro" id="IPR007700">
    <property type="entry name" value="DUF668"/>
</dbReference>
<gene>
    <name evidence="4" type="ORF">Fmac_006845</name>
</gene>
<evidence type="ECO:0000313" key="4">
    <source>
        <dbReference type="EMBL" id="KAL2345560.1"/>
    </source>
</evidence>